<dbReference type="EMBL" id="SMKU01000010">
    <property type="protein sequence ID" value="TDD95665.1"/>
    <property type="molecule type" value="Genomic_DNA"/>
</dbReference>
<proteinExistence type="predicted"/>
<dbReference type="SMART" id="SM00347">
    <property type="entry name" value="HTH_MARR"/>
    <property type="match status" value="1"/>
</dbReference>
<comment type="caution">
    <text evidence="2">The sequence shown here is derived from an EMBL/GenBank/DDBJ whole genome shotgun (WGS) entry which is preliminary data.</text>
</comment>
<dbReference type="InterPro" id="IPR036390">
    <property type="entry name" value="WH_DNA-bd_sf"/>
</dbReference>
<dbReference type="InterPro" id="IPR000835">
    <property type="entry name" value="HTH_MarR-typ"/>
</dbReference>
<dbReference type="Gene3D" id="1.10.10.10">
    <property type="entry name" value="Winged helix-like DNA-binding domain superfamily/Winged helix DNA-binding domain"/>
    <property type="match status" value="1"/>
</dbReference>
<dbReference type="PANTHER" id="PTHR33164">
    <property type="entry name" value="TRANSCRIPTIONAL REGULATOR, MARR FAMILY"/>
    <property type="match status" value="1"/>
</dbReference>
<organism evidence="2 3">
    <name type="scientific">Actinomadura rubrisoli</name>
    <dbReference type="NCBI Taxonomy" id="2530368"/>
    <lineage>
        <taxon>Bacteria</taxon>
        <taxon>Bacillati</taxon>
        <taxon>Actinomycetota</taxon>
        <taxon>Actinomycetes</taxon>
        <taxon>Streptosporangiales</taxon>
        <taxon>Thermomonosporaceae</taxon>
        <taxon>Actinomadura</taxon>
    </lineage>
</organism>
<keyword evidence="3" id="KW-1185">Reference proteome</keyword>
<dbReference type="PANTHER" id="PTHR33164:SF99">
    <property type="entry name" value="MARR FAMILY REGULATORY PROTEIN"/>
    <property type="match status" value="1"/>
</dbReference>
<dbReference type="AlphaFoldDB" id="A0A4R5C8Z3"/>
<accession>A0A4R5C8Z3</accession>
<feature type="domain" description="HTH marR-type" evidence="1">
    <location>
        <begin position="37"/>
        <end position="173"/>
    </location>
</feature>
<dbReference type="GO" id="GO:0003700">
    <property type="term" value="F:DNA-binding transcription factor activity"/>
    <property type="evidence" value="ECO:0007669"/>
    <property type="project" value="InterPro"/>
</dbReference>
<dbReference type="InterPro" id="IPR039422">
    <property type="entry name" value="MarR/SlyA-like"/>
</dbReference>
<dbReference type="SUPFAM" id="SSF46785">
    <property type="entry name" value="Winged helix' DNA-binding domain"/>
    <property type="match status" value="1"/>
</dbReference>
<dbReference type="Pfam" id="PF12802">
    <property type="entry name" value="MarR_2"/>
    <property type="match status" value="1"/>
</dbReference>
<protein>
    <submittedName>
        <fullName evidence="2">MarR family transcriptional regulator</fullName>
    </submittedName>
</protein>
<evidence type="ECO:0000259" key="1">
    <source>
        <dbReference type="PROSITE" id="PS50995"/>
    </source>
</evidence>
<evidence type="ECO:0000313" key="2">
    <source>
        <dbReference type="EMBL" id="TDD95665.1"/>
    </source>
</evidence>
<sequence length="191" mass="20868">MNSGAVPLIRVSAPSRPGRRPYHRGVTTPPSAISAAELTVWRTMLRAQVRISRRLQADLLAHHDLALGSYDVLMHLGEAPDGRLRMNDLADRVLLSRSGLTRLVDRLQREGLVVRQSCTSDARGLFAVLTAAGRARLDAATPTYRQGVRDYVLSRLDEDDLRVFGHILGKLADEPAERAGRGTGGVSRITA</sequence>
<name>A0A4R5C8Z3_9ACTN</name>
<dbReference type="GO" id="GO:0006950">
    <property type="term" value="P:response to stress"/>
    <property type="evidence" value="ECO:0007669"/>
    <property type="project" value="TreeGrafter"/>
</dbReference>
<dbReference type="InterPro" id="IPR036388">
    <property type="entry name" value="WH-like_DNA-bd_sf"/>
</dbReference>
<gene>
    <name evidence="2" type="ORF">E1298_04635</name>
</gene>
<dbReference type="OrthoDB" id="5432081at2"/>
<evidence type="ECO:0000313" key="3">
    <source>
        <dbReference type="Proteomes" id="UP000294513"/>
    </source>
</evidence>
<dbReference type="Proteomes" id="UP000294513">
    <property type="component" value="Unassembled WGS sequence"/>
</dbReference>
<dbReference type="PRINTS" id="PR00598">
    <property type="entry name" value="HTHMARR"/>
</dbReference>
<dbReference type="PROSITE" id="PS50995">
    <property type="entry name" value="HTH_MARR_2"/>
    <property type="match status" value="1"/>
</dbReference>
<reference evidence="2 3" key="1">
    <citation type="submission" date="2019-03" db="EMBL/GenBank/DDBJ databases">
        <title>Draft genome sequences of novel Actinobacteria.</title>
        <authorList>
            <person name="Sahin N."/>
            <person name="Ay H."/>
            <person name="Saygin H."/>
        </authorList>
    </citation>
    <scope>NUCLEOTIDE SEQUENCE [LARGE SCALE GENOMIC DNA]</scope>
    <source>
        <strain evidence="2 3">H3C3</strain>
    </source>
</reference>